<organism evidence="1 2">
    <name type="scientific">Dreissena polymorpha</name>
    <name type="common">Zebra mussel</name>
    <name type="synonym">Mytilus polymorpha</name>
    <dbReference type="NCBI Taxonomy" id="45954"/>
    <lineage>
        <taxon>Eukaryota</taxon>
        <taxon>Metazoa</taxon>
        <taxon>Spiralia</taxon>
        <taxon>Lophotrochozoa</taxon>
        <taxon>Mollusca</taxon>
        <taxon>Bivalvia</taxon>
        <taxon>Autobranchia</taxon>
        <taxon>Heteroconchia</taxon>
        <taxon>Euheterodonta</taxon>
        <taxon>Imparidentia</taxon>
        <taxon>Neoheterodontei</taxon>
        <taxon>Myida</taxon>
        <taxon>Dreissenoidea</taxon>
        <taxon>Dreissenidae</taxon>
        <taxon>Dreissena</taxon>
    </lineage>
</organism>
<gene>
    <name evidence="1" type="ORF">DPMN_112868</name>
</gene>
<evidence type="ECO:0000313" key="2">
    <source>
        <dbReference type="Proteomes" id="UP000828390"/>
    </source>
</evidence>
<protein>
    <submittedName>
        <fullName evidence="1">Uncharacterized protein</fullName>
    </submittedName>
</protein>
<sequence>MGLAHIYRSATLKEAVPEATLNKISWVKDKVFHTYYQINPDDRYTVTSCTNEWLV</sequence>
<dbReference type="AlphaFoldDB" id="A0A9D4KGG5"/>
<comment type="caution">
    <text evidence="1">The sequence shown here is derived from an EMBL/GenBank/DDBJ whole genome shotgun (WGS) entry which is preliminary data.</text>
</comment>
<reference evidence="1" key="2">
    <citation type="submission" date="2020-11" db="EMBL/GenBank/DDBJ databases">
        <authorList>
            <person name="McCartney M.A."/>
            <person name="Auch B."/>
            <person name="Kono T."/>
            <person name="Mallez S."/>
            <person name="Becker A."/>
            <person name="Gohl D.M."/>
            <person name="Silverstein K.A.T."/>
            <person name="Koren S."/>
            <person name="Bechman K.B."/>
            <person name="Herman A."/>
            <person name="Abrahante J.E."/>
            <person name="Garbe J."/>
        </authorList>
    </citation>
    <scope>NUCLEOTIDE SEQUENCE</scope>
    <source>
        <strain evidence="1">Duluth1</strain>
        <tissue evidence="1">Whole animal</tissue>
    </source>
</reference>
<proteinExistence type="predicted"/>
<dbReference type="Proteomes" id="UP000828390">
    <property type="component" value="Unassembled WGS sequence"/>
</dbReference>
<accession>A0A9D4KGG5</accession>
<keyword evidence="2" id="KW-1185">Reference proteome</keyword>
<dbReference type="EMBL" id="JAIWYP010000004">
    <property type="protein sequence ID" value="KAH3839437.1"/>
    <property type="molecule type" value="Genomic_DNA"/>
</dbReference>
<reference evidence="1" key="1">
    <citation type="journal article" date="2019" name="bioRxiv">
        <title>The Genome of the Zebra Mussel, Dreissena polymorpha: A Resource for Invasive Species Research.</title>
        <authorList>
            <person name="McCartney M.A."/>
            <person name="Auch B."/>
            <person name="Kono T."/>
            <person name="Mallez S."/>
            <person name="Zhang Y."/>
            <person name="Obille A."/>
            <person name="Becker A."/>
            <person name="Abrahante J.E."/>
            <person name="Garbe J."/>
            <person name="Badalamenti J.P."/>
            <person name="Herman A."/>
            <person name="Mangelson H."/>
            <person name="Liachko I."/>
            <person name="Sullivan S."/>
            <person name="Sone E.D."/>
            <person name="Koren S."/>
            <person name="Silverstein K.A.T."/>
            <person name="Beckman K.B."/>
            <person name="Gohl D.M."/>
        </authorList>
    </citation>
    <scope>NUCLEOTIDE SEQUENCE</scope>
    <source>
        <strain evidence="1">Duluth1</strain>
        <tissue evidence="1">Whole animal</tissue>
    </source>
</reference>
<name>A0A9D4KGG5_DREPO</name>
<evidence type="ECO:0000313" key="1">
    <source>
        <dbReference type="EMBL" id="KAH3839437.1"/>
    </source>
</evidence>